<sequence length="51" mass="5768">MTKPTTTTNPTDTIAQVLALQSRRISTMEATLRRIETLLEQSDPKHSRKEA</sequence>
<accession>A0A449CYF1</accession>
<organism evidence="1 2">
    <name type="scientific">Brevibacterium casei</name>
    <dbReference type="NCBI Taxonomy" id="33889"/>
    <lineage>
        <taxon>Bacteria</taxon>
        <taxon>Bacillati</taxon>
        <taxon>Actinomycetota</taxon>
        <taxon>Actinomycetes</taxon>
        <taxon>Micrococcales</taxon>
        <taxon>Brevibacteriaceae</taxon>
        <taxon>Brevibacterium</taxon>
    </lineage>
</organism>
<reference evidence="1 2" key="1">
    <citation type="submission" date="2019-02" db="EMBL/GenBank/DDBJ databases">
        <authorList>
            <consortium name="Pathogen Informatics"/>
        </authorList>
    </citation>
    <scope>NUCLEOTIDE SEQUENCE [LARGE SCALE GENOMIC DNA]</scope>
    <source>
        <strain evidence="1 2">3012STDY7078520</strain>
    </source>
</reference>
<dbReference type="EMBL" id="CAACXN010000005">
    <property type="protein sequence ID" value="VEW10357.1"/>
    <property type="molecule type" value="Genomic_DNA"/>
</dbReference>
<dbReference type="RefSeq" id="WP_190246458.1">
    <property type="nucleotide sequence ID" value="NZ_CAACXN010000005.1"/>
</dbReference>
<evidence type="ECO:0000313" key="1">
    <source>
        <dbReference type="EMBL" id="VEW10357.1"/>
    </source>
</evidence>
<gene>
    <name evidence="1" type="ORF">NCTC12391_00151</name>
</gene>
<protein>
    <submittedName>
        <fullName evidence="1">Uncharacterized protein</fullName>
    </submittedName>
</protein>
<dbReference type="AlphaFoldDB" id="A0A449CYF1"/>
<dbReference type="Proteomes" id="UP000386281">
    <property type="component" value="Unassembled WGS sequence"/>
</dbReference>
<proteinExistence type="predicted"/>
<name>A0A449CYF1_9MICO</name>
<evidence type="ECO:0000313" key="2">
    <source>
        <dbReference type="Proteomes" id="UP000386281"/>
    </source>
</evidence>